<keyword evidence="4" id="KW-1185">Reference proteome</keyword>
<dbReference type="InterPro" id="IPR002491">
    <property type="entry name" value="ABC_transptr_periplasmic_BD"/>
</dbReference>
<dbReference type="Gene3D" id="3.40.50.1980">
    <property type="entry name" value="Nitrogenase molybdenum iron protein domain"/>
    <property type="match status" value="2"/>
</dbReference>
<evidence type="ECO:0000313" key="3">
    <source>
        <dbReference type="EMBL" id="SHG66000.1"/>
    </source>
</evidence>
<dbReference type="STRING" id="996342.SAMN05443551_0207"/>
<dbReference type="SUPFAM" id="SSF53807">
    <property type="entry name" value="Helical backbone' metal receptor"/>
    <property type="match status" value="1"/>
</dbReference>
<evidence type="ECO:0000259" key="2">
    <source>
        <dbReference type="PROSITE" id="PS50983"/>
    </source>
</evidence>
<organism evidence="3 4">
    <name type="scientific">Marivita hallyeonensis</name>
    <dbReference type="NCBI Taxonomy" id="996342"/>
    <lineage>
        <taxon>Bacteria</taxon>
        <taxon>Pseudomonadati</taxon>
        <taxon>Pseudomonadota</taxon>
        <taxon>Alphaproteobacteria</taxon>
        <taxon>Rhodobacterales</taxon>
        <taxon>Roseobacteraceae</taxon>
        <taxon>Marivita</taxon>
    </lineage>
</organism>
<keyword evidence="1" id="KW-0732">Signal</keyword>
<dbReference type="PANTHER" id="PTHR30535">
    <property type="entry name" value="VITAMIN B12-BINDING PROTEIN"/>
    <property type="match status" value="1"/>
</dbReference>
<name>A0A1M5LM72_9RHOB</name>
<dbReference type="OrthoDB" id="1632039at2"/>
<dbReference type="PANTHER" id="PTHR30535:SF4">
    <property type="entry name" value="HEMIN-BINDING PERIPLASMIC PROTEIN HMUT"/>
    <property type="match status" value="1"/>
</dbReference>
<sequence length="274" mass="29196">MRRLLTLIITTLAATVASASDLPKVVSVNVCTDQYVLLLADNAQILSLSRLADDPFSSAMAARAKDFPKTAGNAEAIAMQQPDLVVASEWTDPALVTMLRAIGVEVLQVSSITRLDQIPDHLRLMGQALAQEDRAEALAQTFAEELAQYRLTDGPGPLAAFYYPNGYALGAGTLSHDILTHGGARNLSVELGMQGGGRLSLEQVVLLEPDFLIGSPSYNGHSRSEEVTQHPAIDGVPILQSSAEWSCGTPSSLNAALQVREMVKTVEAAQTTDK</sequence>
<evidence type="ECO:0000256" key="1">
    <source>
        <dbReference type="SAM" id="SignalP"/>
    </source>
</evidence>
<feature type="chain" id="PRO_5012183576" evidence="1">
    <location>
        <begin position="20"/>
        <end position="274"/>
    </location>
</feature>
<reference evidence="3 4" key="1">
    <citation type="submission" date="2016-11" db="EMBL/GenBank/DDBJ databases">
        <authorList>
            <person name="Jaros S."/>
            <person name="Januszkiewicz K."/>
            <person name="Wedrychowicz H."/>
        </authorList>
    </citation>
    <scope>NUCLEOTIDE SEQUENCE [LARGE SCALE GENOMIC DNA]</scope>
    <source>
        <strain evidence="3 4">DSM 29431</strain>
    </source>
</reference>
<proteinExistence type="predicted"/>
<feature type="signal peptide" evidence="1">
    <location>
        <begin position="1"/>
        <end position="19"/>
    </location>
</feature>
<gene>
    <name evidence="3" type="ORF">SAMN05443551_0207</name>
</gene>
<dbReference type="EMBL" id="FQXC01000001">
    <property type="protein sequence ID" value="SHG66000.1"/>
    <property type="molecule type" value="Genomic_DNA"/>
</dbReference>
<accession>A0A1M5LM72</accession>
<dbReference type="AlphaFoldDB" id="A0A1M5LM72"/>
<evidence type="ECO:0000313" key="4">
    <source>
        <dbReference type="Proteomes" id="UP000184221"/>
    </source>
</evidence>
<dbReference type="InterPro" id="IPR050902">
    <property type="entry name" value="ABC_Transporter_SBP"/>
</dbReference>
<dbReference type="PROSITE" id="PS50983">
    <property type="entry name" value="FE_B12_PBP"/>
    <property type="match status" value="1"/>
</dbReference>
<dbReference type="Pfam" id="PF01497">
    <property type="entry name" value="Peripla_BP_2"/>
    <property type="match status" value="1"/>
</dbReference>
<protein>
    <submittedName>
        <fullName evidence="3">Iron complex transport system substrate-binding protein</fullName>
    </submittedName>
</protein>
<feature type="domain" description="Fe/B12 periplasmic-binding" evidence="2">
    <location>
        <begin position="24"/>
        <end position="274"/>
    </location>
</feature>
<dbReference type="Proteomes" id="UP000184221">
    <property type="component" value="Unassembled WGS sequence"/>
</dbReference>
<dbReference type="RefSeq" id="WP_072775683.1">
    <property type="nucleotide sequence ID" value="NZ_FQXC01000001.1"/>
</dbReference>